<comment type="similarity">
    <text evidence="11">Belongs to the RecA family. RadA subfamily.</text>
</comment>
<dbReference type="Proteomes" id="UP001431572">
    <property type="component" value="Chromosome 1"/>
</dbReference>
<dbReference type="InterPro" id="IPR003593">
    <property type="entry name" value="AAA+_ATPase"/>
</dbReference>
<feature type="region of interest" description="Lon-protease-like" evidence="11">
    <location>
        <begin position="384"/>
        <end position="534"/>
    </location>
</feature>
<keyword evidence="2 11" id="KW-0547">Nucleotide-binding</keyword>
<comment type="domain">
    <text evidence="11">The middle region has homology to RecA with ATPase motifs including the RadA KNRFG motif, while the C-terminus is homologous to Lon protease.</text>
</comment>
<dbReference type="CDD" id="cd01121">
    <property type="entry name" value="RadA_SMS_N"/>
    <property type="match status" value="1"/>
</dbReference>
<evidence type="ECO:0000313" key="15">
    <source>
        <dbReference type="EMBL" id="WJW66690.1"/>
    </source>
</evidence>
<evidence type="ECO:0000313" key="17">
    <source>
        <dbReference type="Proteomes" id="UP001431572"/>
    </source>
</evidence>
<keyword evidence="6" id="KW-0862">Zinc</keyword>
<evidence type="ECO:0000313" key="16">
    <source>
        <dbReference type="Proteomes" id="UP000521676"/>
    </source>
</evidence>
<evidence type="ECO:0000256" key="3">
    <source>
        <dbReference type="ARBA" id="ARBA00022763"/>
    </source>
</evidence>
<organism evidence="14 16">
    <name type="scientific">Candidatus Chlorohelix allophototropha</name>
    <dbReference type="NCBI Taxonomy" id="3003348"/>
    <lineage>
        <taxon>Bacteria</taxon>
        <taxon>Bacillati</taxon>
        <taxon>Chloroflexota</taxon>
        <taxon>Chloroflexia</taxon>
        <taxon>Candidatus Chloroheliales</taxon>
        <taxon>Candidatus Chloroheliaceae</taxon>
        <taxon>Candidatus Chlorohelix</taxon>
    </lineage>
</organism>
<dbReference type="AlphaFoldDB" id="A0A8T7LVC1"/>
<sequence>MVKGRAKVVFTCEKCGFESLKWLGRCTECSAYNSFTETVKVAERTVGSSGGESARQNRAALSSNKPESIARISSENFKRIPVPIGEFERVMGGGIVPGSLTLISGDPGIGKSTLLLQVTAALAESIGKVLYVSAEESANQIKLRAERLGLAPENLYLLAETNLNLILDHIEHLKPALVVVDSIQTVYLTHKERQEEDLSLGFGASGFESLGAEINSAAGSVTQVRECAATLMRLSKKLHLPVFLVGHVTKEGNIAGPRVLEHMVDCVLYLEGDRFHQYRLLRGVKNRFGSTNEVGVFEMRGEGMAEVTNPSQVFLEERQKGAPGSAVAVTMEGTRPILVEVQGLCSQCYTQMPRRTTNGIDMNRLLMLSAVLSKRCGLGLGNQDVYVNVVGGLKITEPAADLSITAAIASSYREAEIDSNTVLIGEIGLSGEVRMVSQLERRLAEAAKLGFTRAIYPKSAHSNGRDLKLPEGFKGVPVATLAEALDKALADSGNARRHKPNAPQEKEISPSYTQFDEYGNELEKELEVSELGDF</sequence>
<dbReference type="PROSITE" id="PS50162">
    <property type="entry name" value="RECA_2"/>
    <property type="match status" value="1"/>
</dbReference>
<evidence type="ECO:0000256" key="1">
    <source>
        <dbReference type="ARBA" id="ARBA00022723"/>
    </source>
</evidence>
<evidence type="ECO:0000256" key="5">
    <source>
        <dbReference type="ARBA" id="ARBA00022801"/>
    </source>
</evidence>
<dbReference type="EMBL" id="CP128399">
    <property type="protein sequence ID" value="WJW66690.1"/>
    <property type="molecule type" value="Genomic_DNA"/>
</dbReference>
<keyword evidence="8 11" id="KW-0346">Stress response</keyword>
<proteinExistence type="inferred from homology"/>
<keyword evidence="7 11" id="KW-0067">ATP-binding</keyword>
<accession>A0A8T7LVC1</accession>
<dbReference type="Gene3D" id="3.40.50.300">
    <property type="entry name" value="P-loop containing nucleotide triphosphate hydrolases"/>
    <property type="match status" value="1"/>
</dbReference>
<dbReference type="Pfam" id="PF18073">
    <property type="entry name" value="Zn_ribbon_LapB"/>
    <property type="match status" value="1"/>
</dbReference>
<keyword evidence="5" id="KW-0378">Hydrolase</keyword>
<dbReference type="PANTHER" id="PTHR32472">
    <property type="entry name" value="DNA REPAIR PROTEIN RADA"/>
    <property type="match status" value="1"/>
</dbReference>
<dbReference type="GO" id="GO:0005829">
    <property type="term" value="C:cytosol"/>
    <property type="evidence" value="ECO:0007669"/>
    <property type="project" value="TreeGrafter"/>
</dbReference>
<evidence type="ECO:0000256" key="7">
    <source>
        <dbReference type="ARBA" id="ARBA00022840"/>
    </source>
</evidence>
<keyword evidence="4" id="KW-0863">Zinc-finger</keyword>
<keyword evidence="9 11" id="KW-0238">DNA-binding</keyword>
<evidence type="ECO:0000256" key="11">
    <source>
        <dbReference type="HAMAP-Rule" id="MF_01498"/>
    </source>
</evidence>
<dbReference type="SUPFAM" id="SSF54211">
    <property type="entry name" value="Ribosomal protein S5 domain 2-like"/>
    <property type="match status" value="1"/>
</dbReference>
<dbReference type="InterPro" id="IPR027417">
    <property type="entry name" value="P-loop_NTPase"/>
</dbReference>
<evidence type="ECO:0000256" key="2">
    <source>
        <dbReference type="ARBA" id="ARBA00022741"/>
    </source>
</evidence>
<protein>
    <recommendedName>
        <fullName evidence="11">DNA repair protein RadA</fullName>
    </recommendedName>
</protein>
<evidence type="ECO:0000259" key="13">
    <source>
        <dbReference type="PROSITE" id="PS50162"/>
    </source>
</evidence>
<evidence type="ECO:0000256" key="8">
    <source>
        <dbReference type="ARBA" id="ARBA00023016"/>
    </source>
</evidence>
<dbReference type="Pfam" id="PF13481">
    <property type="entry name" value="AAA_25"/>
    <property type="match status" value="1"/>
</dbReference>
<feature type="binding site" evidence="11">
    <location>
        <begin position="105"/>
        <end position="112"/>
    </location>
    <ligand>
        <name>ATP</name>
        <dbReference type="ChEBI" id="CHEBI:30616"/>
    </ligand>
</feature>
<dbReference type="GO" id="GO:0016787">
    <property type="term" value="F:hydrolase activity"/>
    <property type="evidence" value="ECO:0007669"/>
    <property type="project" value="UniProtKB-KW"/>
</dbReference>
<dbReference type="PRINTS" id="PR01874">
    <property type="entry name" value="DNAREPAIRADA"/>
</dbReference>
<keyword evidence="3 11" id="KW-0227">DNA damage</keyword>
<dbReference type="RefSeq" id="WP_341468584.1">
    <property type="nucleotide sequence ID" value="NZ_CP128399.1"/>
</dbReference>
<dbReference type="SUPFAM" id="SSF52540">
    <property type="entry name" value="P-loop containing nucleoside triphosphate hydrolases"/>
    <property type="match status" value="1"/>
</dbReference>
<dbReference type="InterPro" id="IPR020568">
    <property type="entry name" value="Ribosomal_Su5_D2-typ_SF"/>
</dbReference>
<name>A0A8T7LVC1_9CHLR</name>
<dbReference type="GO" id="GO:0008270">
    <property type="term" value="F:zinc ion binding"/>
    <property type="evidence" value="ECO:0007669"/>
    <property type="project" value="UniProtKB-KW"/>
</dbReference>
<feature type="domain" description="RecA family profile 1" evidence="13">
    <location>
        <begin position="76"/>
        <end position="248"/>
    </location>
</feature>
<evidence type="ECO:0000256" key="12">
    <source>
        <dbReference type="SAM" id="MobiDB-lite"/>
    </source>
</evidence>
<dbReference type="Gene3D" id="3.30.230.10">
    <property type="match status" value="1"/>
</dbReference>
<dbReference type="GO" id="GO:0000725">
    <property type="term" value="P:recombinational repair"/>
    <property type="evidence" value="ECO:0007669"/>
    <property type="project" value="UniProtKB-UniRule"/>
</dbReference>
<dbReference type="GO" id="GO:0003684">
    <property type="term" value="F:damaged DNA binding"/>
    <property type="evidence" value="ECO:0007669"/>
    <property type="project" value="InterPro"/>
</dbReference>
<evidence type="ECO:0000313" key="14">
    <source>
        <dbReference type="EMBL" id="NWJ44807.1"/>
    </source>
</evidence>
<feature type="region of interest" description="Disordered" evidence="12">
    <location>
        <begin position="491"/>
        <end position="513"/>
    </location>
</feature>
<dbReference type="InterPro" id="IPR004504">
    <property type="entry name" value="DNA_repair_RadA"/>
</dbReference>
<evidence type="ECO:0000256" key="9">
    <source>
        <dbReference type="ARBA" id="ARBA00023125"/>
    </source>
</evidence>
<evidence type="ECO:0000256" key="10">
    <source>
        <dbReference type="ARBA" id="ARBA00023204"/>
    </source>
</evidence>
<reference evidence="14 16" key="1">
    <citation type="submission" date="2020-06" db="EMBL/GenBank/DDBJ databases">
        <title>Anoxygenic phototrophic Chloroflexota member uses a Type I reaction center.</title>
        <authorList>
            <person name="Tsuji J.M."/>
            <person name="Shaw N.A."/>
            <person name="Nagashima S."/>
            <person name="Venkiteswaran J."/>
            <person name="Schiff S.L."/>
            <person name="Hanada S."/>
            <person name="Tank M."/>
            <person name="Neufeld J.D."/>
        </authorList>
    </citation>
    <scope>NUCLEOTIDE SEQUENCE [LARGE SCALE GENOMIC DNA]</scope>
    <source>
        <strain evidence="14">L227-S17</strain>
    </source>
</reference>
<dbReference type="PANTHER" id="PTHR32472:SF10">
    <property type="entry name" value="DNA REPAIR PROTEIN RADA-LIKE PROTEIN"/>
    <property type="match status" value="1"/>
</dbReference>
<evidence type="ECO:0000256" key="4">
    <source>
        <dbReference type="ARBA" id="ARBA00022771"/>
    </source>
</evidence>
<dbReference type="Proteomes" id="UP000521676">
    <property type="component" value="Unassembled WGS sequence"/>
</dbReference>
<dbReference type="Pfam" id="PF13541">
    <property type="entry name" value="ChlI"/>
    <property type="match status" value="1"/>
</dbReference>
<keyword evidence="17" id="KW-1185">Reference proteome</keyword>
<dbReference type="GO" id="GO:0140664">
    <property type="term" value="F:ATP-dependent DNA damage sensor activity"/>
    <property type="evidence" value="ECO:0007669"/>
    <property type="project" value="InterPro"/>
</dbReference>
<keyword evidence="1 11" id="KW-0479">Metal-binding</keyword>
<dbReference type="GO" id="GO:0005524">
    <property type="term" value="F:ATP binding"/>
    <property type="evidence" value="ECO:0007669"/>
    <property type="project" value="UniProtKB-UniRule"/>
</dbReference>
<dbReference type="InterPro" id="IPR020588">
    <property type="entry name" value="RecA_ATP-bd"/>
</dbReference>
<evidence type="ECO:0000256" key="6">
    <source>
        <dbReference type="ARBA" id="ARBA00022833"/>
    </source>
</evidence>
<keyword evidence="10 11" id="KW-0234">DNA repair</keyword>
<reference evidence="15" key="2">
    <citation type="journal article" date="2024" name="Nature">
        <title>Anoxygenic phototroph of the Chloroflexota uses a type I reaction centre.</title>
        <authorList>
            <person name="Tsuji J.M."/>
            <person name="Shaw N.A."/>
            <person name="Nagashima S."/>
            <person name="Venkiteswaran J.J."/>
            <person name="Schiff S.L."/>
            <person name="Watanabe T."/>
            <person name="Fukui M."/>
            <person name="Hanada S."/>
            <person name="Tank M."/>
            <person name="Neufeld J.D."/>
        </authorList>
    </citation>
    <scope>NUCLEOTIDE SEQUENCE</scope>
    <source>
        <strain evidence="15">L227-S17</strain>
    </source>
</reference>
<dbReference type="HAMAP" id="MF_01498">
    <property type="entry name" value="RadA_bact"/>
    <property type="match status" value="1"/>
</dbReference>
<comment type="function">
    <text evidence="11">Plays a role in repairing double-strand DNA breaks, probably involving stabilizing or processing branched DNA or blocked replication forks.</text>
</comment>
<feature type="short sequence motif" description="RadA KNRFG motif" evidence="11">
    <location>
        <begin position="285"/>
        <end position="289"/>
    </location>
</feature>
<dbReference type="EMBL" id="JACATZ010000001">
    <property type="protein sequence ID" value="NWJ44807.1"/>
    <property type="molecule type" value="Genomic_DNA"/>
</dbReference>
<gene>
    <name evidence="11 14" type="primary">radA</name>
    <name evidence="14" type="ORF">HXX08_02920</name>
    <name evidence="15" type="ORF">OZ401_002503</name>
</gene>
<dbReference type="InterPro" id="IPR041166">
    <property type="entry name" value="Rubredoxin_2"/>
</dbReference>
<dbReference type="InterPro" id="IPR014721">
    <property type="entry name" value="Ribsml_uS5_D2-typ_fold_subgr"/>
</dbReference>
<dbReference type="SMART" id="SM00382">
    <property type="entry name" value="AAA"/>
    <property type="match status" value="1"/>
</dbReference>